<dbReference type="Gene3D" id="3.80.10.10">
    <property type="entry name" value="Ribonuclease Inhibitor"/>
    <property type="match status" value="1"/>
</dbReference>
<feature type="region of interest" description="Disordered" evidence="4">
    <location>
        <begin position="682"/>
        <end position="712"/>
    </location>
</feature>
<evidence type="ECO:0000256" key="6">
    <source>
        <dbReference type="SAM" id="SignalP"/>
    </source>
</evidence>
<protein>
    <recommendedName>
        <fullName evidence="9">LRRCT domain-containing protein</fullName>
    </recommendedName>
</protein>
<feature type="compositionally biased region" description="Low complexity" evidence="4">
    <location>
        <begin position="314"/>
        <end position="326"/>
    </location>
</feature>
<evidence type="ECO:0000313" key="8">
    <source>
        <dbReference type="Proteomes" id="UP000215335"/>
    </source>
</evidence>
<feature type="compositionally biased region" description="Low complexity" evidence="4">
    <location>
        <begin position="256"/>
        <end position="279"/>
    </location>
</feature>
<dbReference type="PROSITE" id="PS51450">
    <property type="entry name" value="LRR"/>
    <property type="match status" value="1"/>
</dbReference>
<feature type="compositionally biased region" description="Low complexity" evidence="4">
    <location>
        <begin position="415"/>
        <end position="424"/>
    </location>
</feature>
<keyword evidence="2 6" id="KW-0732">Signal</keyword>
<feature type="compositionally biased region" description="Polar residues" evidence="4">
    <location>
        <begin position="685"/>
        <end position="699"/>
    </location>
</feature>
<proteinExistence type="predicted"/>
<organism evidence="7 8">
    <name type="scientific">Trichomalopsis sarcophagae</name>
    <dbReference type="NCBI Taxonomy" id="543379"/>
    <lineage>
        <taxon>Eukaryota</taxon>
        <taxon>Metazoa</taxon>
        <taxon>Ecdysozoa</taxon>
        <taxon>Arthropoda</taxon>
        <taxon>Hexapoda</taxon>
        <taxon>Insecta</taxon>
        <taxon>Pterygota</taxon>
        <taxon>Neoptera</taxon>
        <taxon>Endopterygota</taxon>
        <taxon>Hymenoptera</taxon>
        <taxon>Apocrita</taxon>
        <taxon>Proctotrupomorpha</taxon>
        <taxon>Chalcidoidea</taxon>
        <taxon>Pteromalidae</taxon>
        <taxon>Pteromalinae</taxon>
        <taxon>Trichomalopsis</taxon>
    </lineage>
</organism>
<dbReference type="OrthoDB" id="1741314at2759"/>
<keyword evidence="1" id="KW-0433">Leucine-rich repeat</keyword>
<keyword evidence="3" id="KW-0677">Repeat</keyword>
<dbReference type="InterPro" id="IPR050541">
    <property type="entry name" value="LRR_TM_domain-containing"/>
</dbReference>
<evidence type="ECO:0000256" key="5">
    <source>
        <dbReference type="SAM" id="Phobius"/>
    </source>
</evidence>
<sequence>MKSFKLVHLLLLLFLLSWDEVSCLCSLDQTTAARCHDLEDARYIETYHLHTLRAPSYSRILAPGNFRNLTSLRHLDLSGGRIESIESGSFAKLGSLQTLNLAENKLRHLEAGAFDGLKHVHSLRLGNNAIRQLPSALMSLKELRLLDLSSNPLNCNCPSLKLRDALLARGVKISKKTTCAEPASVKHASILKPDTKMTCLFEKQDEEMQADQPIDEGSGEAEPINEVDETLDEAEKDLDAEEKDVEQPEIGENEAETLPPASSPEPSSSAEPAEVSSTEDLSVTTIASRDDITFDDTEREATTSIPVEEKNASDEPVVSSSSETVPEGVMDDLVYAVAEKKNTTDVPIVSSSSTKPEKSDDIIVPDVGSGETDADVDEGSGSEGSGMIARMPAIDFNETGAGPEEEEEEVQISPSSTTSTSTTTEGSIWGGWNLGSVLSNLNPFGSFETTEQPQSPEKSAEEEIKEDGFIPAGQEPPKPEVFDVVEDPVLPPKIVVPDEALKQSPRTLEAPKEVVAVEETNLNDLTDPEMSTEPKKGMGSYIVLAALLAILAGLIGIAAYKGDFCRKKRKRNDVERGTELKDMQRSLLEQNAGAVPPKIQANGNTMENVPLMTCAPPEEPKDNQRSYDISPTAPLTNGNGRAVSVTQDSSDPIKPPRKGQEIEAPLNGLNPPMEAIDAVDDPRTSLHSNCSDELLQNSGDYDGEGPPLSPGAQRVKITMQDNPDSVPKTPILITRLKGGENLVKTP</sequence>
<dbReference type="STRING" id="543379.A0A232F8L9"/>
<feature type="compositionally biased region" description="Basic and acidic residues" evidence="4">
    <location>
        <begin position="458"/>
        <end position="468"/>
    </location>
</feature>
<feature type="region of interest" description="Disordered" evidence="4">
    <location>
        <begin position="240"/>
        <end position="326"/>
    </location>
</feature>
<dbReference type="SUPFAM" id="SSF52058">
    <property type="entry name" value="L domain-like"/>
    <property type="match status" value="1"/>
</dbReference>
<keyword evidence="5" id="KW-1133">Transmembrane helix</keyword>
<gene>
    <name evidence="7" type="ORF">TSAR_005919</name>
</gene>
<dbReference type="EMBL" id="NNAY01000653">
    <property type="protein sequence ID" value="OXU27166.1"/>
    <property type="molecule type" value="Genomic_DNA"/>
</dbReference>
<feature type="compositionally biased region" description="Polar residues" evidence="4">
    <location>
        <begin position="443"/>
        <end position="457"/>
    </location>
</feature>
<dbReference type="SMART" id="SM00369">
    <property type="entry name" value="LRR_TYP"/>
    <property type="match status" value="3"/>
</dbReference>
<evidence type="ECO:0000256" key="2">
    <source>
        <dbReference type="ARBA" id="ARBA00022729"/>
    </source>
</evidence>
<dbReference type="GO" id="GO:0005886">
    <property type="term" value="C:plasma membrane"/>
    <property type="evidence" value="ECO:0007669"/>
    <property type="project" value="TreeGrafter"/>
</dbReference>
<feature type="compositionally biased region" description="Acidic residues" evidence="4">
    <location>
        <begin position="240"/>
        <end position="255"/>
    </location>
</feature>
<dbReference type="InterPro" id="IPR001611">
    <property type="entry name" value="Leu-rich_rpt"/>
</dbReference>
<dbReference type="Proteomes" id="UP000215335">
    <property type="component" value="Unassembled WGS sequence"/>
</dbReference>
<comment type="caution">
    <text evidence="7">The sequence shown here is derived from an EMBL/GenBank/DDBJ whole genome shotgun (WGS) entry which is preliminary data.</text>
</comment>
<feature type="chain" id="PRO_5012398575" description="LRRCT domain-containing protein" evidence="6">
    <location>
        <begin position="24"/>
        <end position="746"/>
    </location>
</feature>
<feature type="signal peptide" evidence="6">
    <location>
        <begin position="1"/>
        <end position="23"/>
    </location>
</feature>
<name>A0A232F8L9_9HYME</name>
<feature type="region of interest" description="Disordered" evidence="4">
    <location>
        <begin position="631"/>
        <end position="670"/>
    </location>
</feature>
<dbReference type="Pfam" id="PF13855">
    <property type="entry name" value="LRR_8"/>
    <property type="match status" value="1"/>
</dbReference>
<evidence type="ECO:0000256" key="1">
    <source>
        <dbReference type="ARBA" id="ARBA00022614"/>
    </source>
</evidence>
<dbReference type="PANTHER" id="PTHR24369">
    <property type="entry name" value="ANTIGEN BSP, PUTATIVE-RELATED"/>
    <property type="match status" value="1"/>
</dbReference>
<reference evidence="7 8" key="1">
    <citation type="journal article" date="2017" name="Curr. Biol.">
        <title>The Evolution of Venom by Co-option of Single-Copy Genes.</title>
        <authorList>
            <person name="Martinson E.O."/>
            <person name="Mrinalini"/>
            <person name="Kelkar Y.D."/>
            <person name="Chang C.H."/>
            <person name="Werren J.H."/>
        </authorList>
    </citation>
    <scope>NUCLEOTIDE SEQUENCE [LARGE SCALE GENOMIC DNA]</scope>
    <source>
        <strain evidence="7 8">Alberta</strain>
        <tissue evidence="7">Whole body</tissue>
    </source>
</reference>
<accession>A0A232F8L9</accession>
<dbReference type="PANTHER" id="PTHR24369:SF210">
    <property type="entry name" value="CHAOPTIN-RELATED"/>
    <property type="match status" value="1"/>
</dbReference>
<dbReference type="AlphaFoldDB" id="A0A232F8L9"/>
<keyword evidence="5" id="KW-0812">Transmembrane</keyword>
<evidence type="ECO:0000313" key="7">
    <source>
        <dbReference type="EMBL" id="OXU27166.1"/>
    </source>
</evidence>
<feature type="region of interest" description="Disordered" evidence="4">
    <location>
        <begin position="443"/>
        <end position="477"/>
    </location>
</feature>
<dbReference type="InterPro" id="IPR032675">
    <property type="entry name" value="LRR_dom_sf"/>
</dbReference>
<evidence type="ECO:0000256" key="3">
    <source>
        <dbReference type="ARBA" id="ARBA00022737"/>
    </source>
</evidence>
<feature type="region of interest" description="Disordered" evidence="4">
    <location>
        <begin position="206"/>
        <end position="225"/>
    </location>
</feature>
<keyword evidence="5" id="KW-0472">Membrane</keyword>
<keyword evidence="8" id="KW-1185">Reference proteome</keyword>
<feature type="transmembrane region" description="Helical" evidence="5">
    <location>
        <begin position="538"/>
        <end position="560"/>
    </location>
</feature>
<evidence type="ECO:0008006" key="9">
    <source>
        <dbReference type="Google" id="ProtNLM"/>
    </source>
</evidence>
<feature type="region of interest" description="Disordered" evidence="4">
    <location>
        <begin position="346"/>
        <end position="430"/>
    </location>
</feature>
<feature type="compositionally biased region" description="Polar residues" evidence="4">
    <location>
        <begin position="631"/>
        <end position="650"/>
    </location>
</feature>
<evidence type="ECO:0000256" key="4">
    <source>
        <dbReference type="SAM" id="MobiDB-lite"/>
    </source>
</evidence>
<dbReference type="InterPro" id="IPR003591">
    <property type="entry name" value="Leu-rich_rpt_typical-subtyp"/>
</dbReference>